<feature type="domain" description="Glycosyltransferase subfamily 4-like N-terminal" evidence="3">
    <location>
        <begin position="25"/>
        <end position="185"/>
    </location>
</feature>
<dbReference type="Pfam" id="PF00534">
    <property type="entry name" value="Glycos_transf_1"/>
    <property type="match status" value="1"/>
</dbReference>
<accession>A0A1F7IKT4</accession>
<evidence type="ECO:0008006" key="6">
    <source>
        <dbReference type="Google" id="ProtNLM"/>
    </source>
</evidence>
<gene>
    <name evidence="4" type="ORF">A2957_02710</name>
</gene>
<dbReference type="Pfam" id="PF13439">
    <property type="entry name" value="Glyco_transf_4"/>
    <property type="match status" value="1"/>
</dbReference>
<evidence type="ECO:0000256" key="1">
    <source>
        <dbReference type="ARBA" id="ARBA00022679"/>
    </source>
</evidence>
<evidence type="ECO:0000313" key="5">
    <source>
        <dbReference type="Proteomes" id="UP000179072"/>
    </source>
</evidence>
<dbReference type="EMBL" id="MGAK01000027">
    <property type="protein sequence ID" value="OGK43970.1"/>
    <property type="molecule type" value="Genomic_DNA"/>
</dbReference>
<dbReference type="GO" id="GO:0009103">
    <property type="term" value="P:lipopolysaccharide biosynthetic process"/>
    <property type="evidence" value="ECO:0007669"/>
    <property type="project" value="TreeGrafter"/>
</dbReference>
<dbReference type="STRING" id="1802060.A2957_02710"/>
<comment type="caution">
    <text evidence="4">The sequence shown here is derived from an EMBL/GenBank/DDBJ whole genome shotgun (WGS) entry which is preliminary data.</text>
</comment>
<dbReference type="PANTHER" id="PTHR46401:SF2">
    <property type="entry name" value="GLYCOSYLTRANSFERASE WBBK-RELATED"/>
    <property type="match status" value="1"/>
</dbReference>
<sequence>KKEPKNGTLRILILNWRDTKHLWAGGAEVYLQELAESWVNEGHKVTIFCGNDGKNPRNEIVNNVQVVRRGGFYTVYIWAFLYYILRFKRYFDIVVDSQNGVPFFTPLYTRVPKALLIHHVHQEVFRRHLRFPLSYIAQFIEGQLMPLAYRKTKLITVSESSKREMIKLGMGKREFIEVVHPGVNIKSFKKISKTGYPSFVYLGRLKEYKNIDTIIKAFAQIVTAFPNAKLTIAGFGEEEGKLKKLTSNLKLNRSIKFLGKINETKKNQVLGESWAALQPSGIEGFGITVIEANACGTPVIASKAHGLNESVVDEKTGFLVSVKSVDEFGQRMISIIEDQKLRERLSKNAYDWAQEFNWKKSSDKFLNALVVGLAGEFNLQMLRKSLSLKINS</sequence>
<dbReference type="GO" id="GO:0016757">
    <property type="term" value="F:glycosyltransferase activity"/>
    <property type="evidence" value="ECO:0007669"/>
    <property type="project" value="InterPro"/>
</dbReference>
<organism evidence="4 5">
    <name type="scientific">Candidatus Roizmanbacteria bacterium RIFCSPLOWO2_01_FULL_38_11</name>
    <dbReference type="NCBI Taxonomy" id="1802060"/>
    <lineage>
        <taxon>Bacteria</taxon>
        <taxon>Candidatus Roizmaniibacteriota</taxon>
    </lineage>
</organism>
<protein>
    <recommendedName>
        <fullName evidence="6">Glycosyltransferase family 1 protein</fullName>
    </recommendedName>
</protein>
<proteinExistence type="predicted"/>
<feature type="domain" description="Glycosyl transferase family 1" evidence="2">
    <location>
        <begin position="187"/>
        <end position="352"/>
    </location>
</feature>
<feature type="non-terminal residue" evidence="4">
    <location>
        <position position="1"/>
    </location>
</feature>
<evidence type="ECO:0000259" key="3">
    <source>
        <dbReference type="Pfam" id="PF13439"/>
    </source>
</evidence>
<evidence type="ECO:0000313" key="4">
    <source>
        <dbReference type="EMBL" id="OGK43970.1"/>
    </source>
</evidence>
<keyword evidence="1" id="KW-0808">Transferase</keyword>
<dbReference type="InterPro" id="IPR028098">
    <property type="entry name" value="Glyco_trans_4-like_N"/>
</dbReference>
<dbReference type="SUPFAM" id="SSF53756">
    <property type="entry name" value="UDP-Glycosyltransferase/glycogen phosphorylase"/>
    <property type="match status" value="1"/>
</dbReference>
<dbReference type="InterPro" id="IPR001296">
    <property type="entry name" value="Glyco_trans_1"/>
</dbReference>
<reference evidence="4 5" key="1">
    <citation type="journal article" date="2016" name="Nat. Commun.">
        <title>Thousands of microbial genomes shed light on interconnected biogeochemical processes in an aquifer system.</title>
        <authorList>
            <person name="Anantharaman K."/>
            <person name="Brown C.T."/>
            <person name="Hug L.A."/>
            <person name="Sharon I."/>
            <person name="Castelle C.J."/>
            <person name="Probst A.J."/>
            <person name="Thomas B.C."/>
            <person name="Singh A."/>
            <person name="Wilkins M.J."/>
            <person name="Karaoz U."/>
            <person name="Brodie E.L."/>
            <person name="Williams K.H."/>
            <person name="Hubbard S.S."/>
            <person name="Banfield J.F."/>
        </authorList>
    </citation>
    <scope>NUCLEOTIDE SEQUENCE [LARGE SCALE GENOMIC DNA]</scope>
</reference>
<name>A0A1F7IKT4_9BACT</name>
<dbReference type="CDD" id="cd03801">
    <property type="entry name" value="GT4_PimA-like"/>
    <property type="match status" value="1"/>
</dbReference>
<dbReference type="Gene3D" id="3.40.50.2000">
    <property type="entry name" value="Glycogen Phosphorylase B"/>
    <property type="match status" value="2"/>
</dbReference>
<dbReference type="PANTHER" id="PTHR46401">
    <property type="entry name" value="GLYCOSYLTRANSFERASE WBBK-RELATED"/>
    <property type="match status" value="1"/>
</dbReference>
<evidence type="ECO:0000259" key="2">
    <source>
        <dbReference type="Pfam" id="PF00534"/>
    </source>
</evidence>
<dbReference type="Proteomes" id="UP000179072">
    <property type="component" value="Unassembled WGS sequence"/>
</dbReference>
<dbReference type="AlphaFoldDB" id="A0A1F7IKT4"/>